<evidence type="ECO:0000313" key="2">
    <source>
        <dbReference type="EMBL" id="PFX26231.1"/>
    </source>
</evidence>
<dbReference type="EMBL" id="LSMT01000131">
    <property type="protein sequence ID" value="PFX26231.1"/>
    <property type="molecule type" value="Genomic_DNA"/>
</dbReference>
<keyword evidence="3" id="KW-1185">Reference proteome</keyword>
<evidence type="ECO:0000256" key="1">
    <source>
        <dbReference type="SAM" id="MobiDB-lite"/>
    </source>
</evidence>
<reference evidence="3" key="1">
    <citation type="journal article" date="2017" name="bioRxiv">
        <title>Comparative analysis of the genomes of Stylophora pistillata and Acropora digitifera provides evidence for extensive differences between species of corals.</title>
        <authorList>
            <person name="Voolstra C.R."/>
            <person name="Li Y."/>
            <person name="Liew Y.J."/>
            <person name="Baumgarten S."/>
            <person name="Zoccola D."/>
            <person name="Flot J.-F."/>
            <person name="Tambutte S."/>
            <person name="Allemand D."/>
            <person name="Aranda M."/>
        </authorList>
    </citation>
    <scope>NUCLEOTIDE SEQUENCE [LARGE SCALE GENOMIC DNA]</scope>
</reference>
<comment type="caution">
    <text evidence="2">The sequence shown here is derived from an EMBL/GenBank/DDBJ whole genome shotgun (WGS) entry which is preliminary data.</text>
</comment>
<evidence type="ECO:0000313" key="3">
    <source>
        <dbReference type="Proteomes" id="UP000225706"/>
    </source>
</evidence>
<dbReference type="Proteomes" id="UP000225706">
    <property type="component" value="Unassembled WGS sequence"/>
</dbReference>
<sequence length="147" mass="17200">MPFLEFWSSGVLEFWSSGVLEFWSSGVLEFWSSGVLEFWSSGVLEFWSSGVLEFMGSLIGCWPFGLCPRRKETIKKLVVKYLRDRYIERCEEDNSVRDHTADEERRTEREGEGSQSTEDNIKLLKRLVDRQTKELAKLNKMMDTLVK</sequence>
<feature type="region of interest" description="Disordered" evidence="1">
    <location>
        <begin position="94"/>
        <end position="117"/>
    </location>
</feature>
<accession>A0A2B4S8L2</accession>
<protein>
    <submittedName>
        <fullName evidence="2">Uncharacterized protein</fullName>
    </submittedName>
</protein>
<dbReference type="AlphaFoldDB" id="A0A2B4S8L2"/>
<feature type="compositionally biased region" description="Basic and acidic residues" evidence="1">
    <location>
        <begin position="94"/>
        <end position="112"/>
    </location>
</feature>
<name>A0A2B4S8L2_STYPI</name>
<proteinExistence type="predicted"/>
<organism evidence="2 3">
    <name type="scientific">Stylophora pistillata</name>
    <name type="common">Smooth cauliflower coral</name>
    <dbReference type="NCBI Taxonomy" id="50429"/>
    <lineage>
        <taxon>Eukaryota</taxon>
        <taxon>Metazoa</taxon>
        <taxon>Cnidaria</taxon>
        <taxon>Anthozoa</taxon>
        <taxon>Hexacorallia</taxon>
        <taxon>Scleractinia</taxon>
        <taxon>Astrocoeniina</taxon>
        <taxon>Pocilloporidae</taxon>
        <taxon>Stylophora</taxon>
    </lineage>
</organism>
<dbReference type="OrthoDB" id="2373987at2759"/>
<gene>
    <name evidence="2" type="ORF">AWC38_SpisGene9134</name>
</gene>